<dbReference type="PROSITE" id="PS51352">
    <property type="entry name" value="THIOREDOXIN_2"/>
    <property type="match status" value="1"/>
</dbReference>
<dbReference type="PANTHER" id="PTHR10438">
    <property type="entry name" value="THIOREDOXIN"/>
    <property type="match status" value="1"/>
</dbReference>
<proteinExistence type="predicted"/>
<evidence type="ECO:0000313" key="2">
    <source>
        <dbReference type="EMBL" id="KAJ9709175.1"/>
    </source>
</evidence>
<gene>
    <name evidence="2" type="ORF">PVL29_000912</name>
</gene>
<dbReference type="Gene3D" id="3.40.30.10">
    <property type="entry name" value="Glutaredoxin"/>
    <property type="match status" value="1"/>
</dbReference>
<dbReference type="PANTHER" id="PTHR10438:SF463">
    <property type="entry name" value="THIOREDOXIN"/>
    <property type="match status" value="1"/>
</dbReference>
<feature type="domain" description="Thioredoxin" evidence="1">
    <location>
        <begin position="6"/>
        <end position="113"/>
    </location>
</feature>
<dbReference type="Pfam" id="PF00085">
    <property type="entry name" value="Thioredoxin"/>
    <property type="match status" value="1"/>
</dbReference>
<dbReference type="CDD" id="cd02947">
    <property type="entry name" value="TRX_family"/>
    <property type="match status" value="1"/>
</dbReference>
<dbReference type="InterPro" id="IPR013766">
    <property type="entry name" value="Thioredoxin_domain"/>
</dbReference>
<dbReference type="InterPro" id="IPR036249">
    <property type="entry name" value="Thioredoxin-like_sf"/>
</dbReference>
<reference evidence="2 3" key="1">
    <citation type="journal article" date="2023" name="BMC Biotechnol.">
        <title>Vitis rotundifolia cv Carlos genome sequencing.</title>
        <authorList>
            <person name="Huff M."/>
            <person name="Hulse-Kemp A."/>
            <person name="Scheffler B."/>
            <person name="Youngblood R."/>
            <person name="Simpson S."/>
            <person name="Babiker E."/>
            <person name="Staton M."/>
        </authorList>
    </citation>
    <scope>NUCLEOTIDE SEQUENCE [LARGE SCALE GENOMIC DNA]</scope>
    <source>
        <tissue evidence="2">Leaf</tissue>
    </source>
</reference>
<dbReference type="SUPFAM" id="SSF52833">
    <property type="entry name" value="Thioredoxin-like"/>
    <property type="match status" value="1"/>
</dbReference>
<evidence type="ECO:0000259" key="1">
    <source>
        <dbReference type="PROSITE" id="PS51352"/>
    </source>
</evidence>
<dbReference type="PROSITE" id="PS00194">
    <property type="entry name" value="THIOREDOXIN_1"/>
    <property type="match status" value="1"/>
</dbReference>
<dbReference type="InterPro" id="IPR050620">
    <property type="entry name" value="Thioredoxin_H-type-like"/>
</dbReference>
<dbReference type="InterPro" id="IPR017937">
    <property type="entry name" value="Thioredoxin_CS"/>
</dbReference>
<organism evidence="2 3">
    <name type="scientific">Vitis rotundifolia</name>
    <name type="common">Muscadine grape</name>
    <dbReference type="NCBI Taxonomy" id="103349"/>
    <lineage>
        <taxon>Eukaryota</taxon>
        <taxon>Viridiplantae</taxon>
        <taxon>Streptophyta</taxon>
        <taxon>Embryophyta</taxon>
        <taxon>Tracheophyta</taxon>
        <taxon>Spermatophyta</taxon>
        <taxon>Magnoliopsida</taxon>
        <taxon>eudicotyledons</taxon>
        <taxon>Gunneridae</taxon>
        <taxon>Pentapetalae</taxon>
        <taxon>rosids</taxon>
        <taxon>Vitales</taxon>
        <taxon>Vitaceae</taxon>
        <taxon>Viteae</taxon>
        <taxon>Vitis</taxon>
    </lineage>
</organism>
<dbReference type="EMBL" id="JARBHA010000001">
    <property type="protein sequence ID" value="KAJ9709175.1"/>
    <property type="molecule type" value="Genomic_DNA"/>
</dbReference>
<keyword evidence="3" id="KW-1185">Reference proteome</keyword>
<evidence type="ECO:0000313" key="3">
    <source>
        <dbReference type="Proteomes" id="UP001168098"/>
    </source>
</evidence>
<dbReference type="AlphaFoldDB" id="A0AA39ALF9"/>
<dbReference type="Proteomes" id="UP001168098">
    <property type="component" value="Unassembled WGS sequence"/>
</dbReference>
<comment type="caution">
    <text evidence="2">The sequence shown here is derived from an EMBL/GenBank/DDBJ whole genome shotgun (WGS) entry which is preliminary data.</text>
</comment>
<name>A0AA39ALF9_VITRO</name>
<accession>A0AA39ALF9</accession>
<protein>
    <recommendedName>
        <fullName evidence="1">Thioredoxin domain-containing protein</fullName>
    </recommendedName>
</protein>
<sequence length="113" mass="12480">MGASHSSSSMSSRVLTFNSSASWKIHFEEAKSTGKLMVIDFSATWCGPCRFMEPVINEFAEKYTDVEFVKIDVDQLSVLLSSFSRTCLINFLFLSALSFVSSPHTGHGDANDL</sequence>